<dbReference type="Pfam" id="PF00128">
    <property type="entry name" value="Alpha-amylase"/>
    <property type="match status" value="1"/>
</dbReference>
<name>A0AAN8MEQ9_9PEZI</name>
<evidence type="ECO:0000259" key="3">
    <source>
        <dbReference type="SMART" id="SM00642"/>
    </source>
</evidence>
<dbReference type="GO" id="GO:0005987">
    <property type="term" value="P:sucrose catabolic process"/>
    <property type="evidence" value="ECO:0007669"/>
    <property type="project" value="TreeGrafter"/>
</dbReference>
<dbReference type="FunFam" id="3.90.400.10:FF:000004">
    <property type="entry name" value="Oligo-1,6-glucosidase"/>
    <property type="match status" value="1"/>
</dbReference>
<dbReference type="InterPro" id="IPR045857">
    <property type="entry name" value="O16G_dom_2"/>
</dbReference>
<dbReference type="GO" id="GO:0004556">
    <property type="term" value="F:alpha-amylase activity"/>
    <property type="evidence" value="ECO:0007669"/>
    <property type="project" value="TreeGrafter"/>
</dbReference>
<evidence type="ECO:0000313" key="5">
    <source>
        <dbReference type="Proteomes" id="UP001313282"/>
    </source>
</evidence>
<comment type="caution">
    <text evidence="4">The sequence shown here is derived from an EMBL/GenBank/DDBJ whole genome shotgun (WGS) entry which is preliminary data.</text>
</comment>
<dbReference type="InterPro" id="IPR017853">
    <property type="entry name" value="GH"/>
</dbReference>
<dbReference type="Gene3D" id="3.20.20.80">
    <property type="entry name" value="Glycosidases"/>
    <property type="match status" value="1"/>
</dbReference>
<evidence type="ECO:0000313" key="4">
    <source>
        <dbReference type="EMBL" id="KAK6330077.1"/>
    </source>
</evidence>
<dbReference type="SMART" id="SM00642">
    <property type="entry name" value="Aamy"/>
    <property type="match status" value="1"/>
</dbReference>
<dbReference type="GO" id="GO:0004575">
    <property type="term" value="F:sucrose alpha-glucosidase activity"/>
    <property type="evidence" value="ECO:0007669"/>
    <property type="project" value="TreeGrafter"/>
</dbReference>
<accession>A0AAN8MEQ9</accession>
<dbReference type="Gene3D" id="3.90.400.10">
    <property type="entry name" value="Oligo-1,6-glucosidase, Domain 2"/>
    <property type="match status" value="1"/>
</dbReference>
<evidence type="ECO:0000256" key="2">
    <source>
        <dbReference type="ARBA" id="ARBA00026248"/>
    </source>
</evidence>
<sequence>MANPNTTNLPWWKTAVGYHIYVPSFSDSNDDGIGDIPGIISRLPYLQSLGVTLIWLSPFYSSPQNDMGYDISDYKSVYPPYGTVLDVQRLIDAAHQHGLKIIFDLVVNHTSHLHEWFEDSKSSKSSEKRDWYHWRPGKVDKDGNRKPPNNWMSVFGGSAWEWDEKTGEYYLHIYLKEQPDLNWENPEVRKAVFGDAVRFWLDKGVDGFRIDTVCIYAKDTSFPDADITNPDSEFQLGRKYYADLEQNFQYLKEMRSIFEGYEGRGLVMIGEYSGGTTPEVARRYCGNGGPLDLGFHKQLLDLERTDVSKWILREPSFELRRFLGIHAEWQEMADDIAGSWTTTYLENHDVARSISRFVDDSSEFRAASAKLLAVLMATSSGTLFIYQGQEIGMTSMPKDWGIEEYKDKETRRYYQTVEEGKANGETLEYALSSIRKVARDHGRTPMQWNGSPNSGFTAGLKPWMRVNDNYPGLNVSLQERDEESVLAFWRRILELRREYMELFIAGRFEMIDLGAGEMGDKVGMYWKYNQERPYTASEKKALVVTNFSPVGVPMGELLRKAFTGSEQRIDALELLVSSYSQSDSDILEAYEARVYIGRV</sequence>
<keyword evidence="2" id="KW-0462">Maltose metabolism</keyword>
<dbReference type="CDD" id="cd11333">
    <property type="entry name" value="AmyAc_SI_OligoGlu_DGase"/>
    <property type="match status" value="1"/>
</dbReference>
<keyword evidence="5" id="KW-1185">Reference proteome</keyword>
<protein>
    <recommendedName>
        <fullName evidence="3">Glycosyl hydrolase family 13 catalytic domain-containing protein</fullName>
    </recommendedName>
</protein>
<dbReference type="Proteomes" id="UP001313282">
    <property type="component" value="Unassembled WGS sequence"/>
</dbReference>
<dbReference type="GO" id="GO:0000025">
    <property type="term" value="P:maltose catabolic process"/>
    <property type="evidence" value="ECO:0007669"/>
    <property type="project" value="TreeGrafter"/>
</dbReference>
<dbReference type="PANTHER" id="PTHR10357">
    <property type="entry name" value="ALPHA-AMYLASE FAMILY MEMBER"/>
    <property type="match status" value="1"/>
</dbReference>
<dbReference type="PANTHER" id="PTHR10357:SF179">
    <property type="entry name" value="NEUTRAL AND BASIC AMINO ACID TRANSPORT PROTEIN RBAT"/>
    <property type="match status" value="1"/>
</dbReference>
<comment type="similarity">
    <text evidence="1">Belongs to the glycosyl hydrolase 13 family.</text>
</comment>
<dbReference type="EMBL" id="JAVHNR010000012">
    <property type="protein sequence ID" value="KAK6330077.1"/>
    <property type="molecule type" value="Genomic_DNA"/>
</dbReference>
<dbReference type="GO" id="GO:0033934">
    <property type="term" value="F:glucan 1,4-alpha-maltotriohydrolase activity"/>
    <property type="evidence" value="ECO:0007669"/>
    <property type="project" value="TreeGrafter"/>
</dbReference>
<evidence type="ECO:0000256" key="1">
    <source>
        <dbReference type="ARBA" id="ARBA00008061"/>
    </source>
</evidence>
<dbReference type="InterPro" id="IPR006047">
    <property type="entry name" value="GH13_cat_dom"/>
</dbReference>
<dbReference type="SUPFAM" id="SSF51445">
    <property type="entry name" value="(Trans)glycosidases"/>
    <property type="match status" value="1"/>
</dbReference>
<organism evidence="4 5">
    <name type="scientific">Orbilia javanica</name>
    <dbReference type="NCBI Taxonomy" id="47235"/>
    <lineage>
        <taxon>Eukaryota</taxon>
        <taxon>Fungi</taxon>
        <taxon>Dikarya</taxon>
        <taxon>Ascomycota</taxon>
        <taxon>Pezizomycotina</taxon>
        <taxon>Orbiliomycetes</taxon>
        <taxon>Orbiliales</taxon>
        <taxon>Orbiliaceae</taxon>
        <taxon>Orbilia</taxon>
    </lineage>
</organism>
<dbReference type="FunFam" id="3.20.20.80:FF:000087">
    <property type="entry name" value="Oligo-1,6-glucosidase IMA1"/>
    <property type="match status" value="1"/>
</dbReference>
<dbReference type="GO" id="GO:0004574">
    <property type="term" value="F:oligo-1,6-glucosidase activity"/>
    <property type="evidence" value="ECO:0007669"/>
    <property type="project" value="TreeGrafter"/>
</dbReference>
<gene>
    <name evidence="4" type="ORF">TWF718_003505</name>
</gene>
<dbReference type="AlphaFoldDB" id="A0AAN8MEQ9"/>
<proteinExistence type="inferred from homology"/>
<feature type="domain" description="Glycosyl hydrolase family 13 catalytic" evidence="3">
    <location>
        <begin position="19"/>
        <end position="435"/>
    </location>
</feature>
<reference evidence="4 5" key="1">
    <citation type="submission" date="2019-10" db="EMBL/GenBank/DDBJ databases">
        <authorList>
            <person name="Palmer J.M."/>
        </authorList>
    </citation>
    <scope>NUCLEOTIDE SEQUENCE [LARGE SCALE GENOMIC DNA]</scope>
    <source>
        <strain evidence="4 5">TWF718</strain>
    </source>
</reference>